<proteinExistence type="predicted"/>
<gene>
    <name evidence="2" type="ORF">MKP09_04895</name>
</gene>
<reference evidence="2 3" key="1">
    <citation type="submission" date="2022-02" db="EMBL/GenBank/DDBJ databases">
        <authorList>
            <person name="Min J."/>
        </authorList>
    </citation>
    <scope>NUCLEOTIDE SEQUENCE [LARGE SCALE GENOMIC DNA]</scope>
    <source>
        <strain evidence="2 3">GR10-1</strain>
    </source>
</reference>
<dbReference type="InterPro" id="IPR036378">
    <property type="entry name" value="FAS1_dom_sf"/>
</dbReference>
<dbReference type="PROSITE" id="PS51257">
    <property type="entry name" value="PROKAR_LIPOPROTEIN"/>
    <property type="match status" value="1"/>
</dbReference>
<dbReference type="RefSeq" id="WP_240826680.1">
    <property type="nucleotide sequence ID" value="NZ_JAKWBL010000001.1"/>
</dbReference>
<organism evidence="2 3">
    <name type="scientific">Niabella ginsengisoli</name>
    <dbReference type="NCBI Taxonomy" id="522298"/>
    <lineage>
        <taxon>Bacteria</taxon>
        <taxon>Pseudomonadati</taxon>
        <taxon>Bacteroidota</taxon>
        <taxon>Chitinophagia</taxon>
        <taxon>Chitinophagales</taxon>
        <taxon>Chitinophagaceae</taxon>
        <taxon>Niabella</taxon>
    </lineage>
</organism>
<feature type="chain" id="PRO_5047017628" evidence="1">
    <location>
        <begin position="29"/>
        <end position="236"/>
    </location>
</feature>
<keyword evidence="3" id="KW-1185">Reference proteome</keyword>
<protein>
    <submittedName>
        <fullName evidence="2">Fasciclin domain-containing protein</fullName>
    </submittedName>
</protein>
<dbReference type="Proteomes" id="UP001202248">
    <property type="component" value="Unassembled WGS sequence"/>
</dbReference>
<dbReference type="SUPFAM" id="SSF82153">
    <property type="entry name" value="FAS1 domain"/>
    <property type="match status" value="1"/>
</dbReference>
<accession>A0ABS9SFZ9</accession>
<keyword evidence="1" id="KW-0732">Signal</keyword>
<evidence type="ECO:0000313" key="3">
    <source>
        <dbReference type="Proteomes" id="UP001202248"/>
    </source>
</evidence>
<feature type="signal peptide" evidence="1">
    <location>
        <begin position="1"/>
        <end position="28"/>
    </location>
</feature>
<sequence>MKSKVFTIKLIRAMMLPLIAVLMLQACNKDESPFVDYDNNAAHYNGDALSYLRSSPGVYDSMLLVINRLPGVADSLQNGSYTIFATSNRSYAIALQNINNARRDSVPSLPPVSFSTMDQNILDSFFSKYIIKGLVTTEDLTARADGLPFPSMKYGYNMHMQYEVTNASGFLGGGPKAILFSDPRGSVFTINWIRVYTNTVDIKTNNAIVHVLDVGHNFGFGNDFINALNRRSEETE</sequence>
<comment type="caution">
    <text evidence="2">The sequence shown here is derived from an EMBL/GenBank/DDBJ whole genome shotgun (WGS) entry which is preliminary data.</text>
</comment>
<name>A0ABS9SFZ9_9BACT</name>
<dbReference type="EMBL" id="JAKWBL010000001">
    <property type="protein sequence ID" value="MCH5597285.1"/>
    <property type="molecule type" value="Genomic_DNA"/>
</dbReference>
<evidence type="ECO:0000256" key="1">
    <source>
        <dbReference type="SAM" id="SignalP"/>
    </source>
</evidence>
<evidence type="ECO:0000313" key="2">
    <source>
        <dbReference type="EMBL" id="MCH5597285.1"/>
    </source>
</evidence>
<dbReference type="Gene3D" id="2.30.180.10">
    <property type="entry name" value="FAS1 domain"/>
    <property type="match status" value="1"/>
</dbReference>